<feature type="transmembrane region" description="Helical" evidence="1">
    <location>
        <begin position="283"/>
        <end position="301"/>
    </location>
</feature>
<evidence type="ECO:0000313" key="2">
    <source>
        <dbReference type="EMBL" id="KKA30027.1"/>
    </source>
</evidence>
<gene>
    <name evidence="2" type="ORF">TD95_001513</name>
</gene>
<protein>
    <submittedName>
        <fullName evidence="2">Uncharacterized protein</fullName>
    </submittedName>
</protein>
<feature type="transmembrane region" description="Helical" evidence="1">
    <location>
        <begin position="151"/>
        <end position="172"/>
    </location>
</feature>
<dbReference type="OrthoDB" id="5412502at2759"/>
<keyword evidence="1" id="KW-0812">Transmembrane</keyword>
<evidence type="ECO:0000256" key="1">
    <source>
        <dbReference type="SAM" id="Phobius"/>
    </source>
</evidence>
<keyword evidence="3" id="KW-1185">Reference proteome</keyword>
<sequence>MAPSWDGQHNGQVKLGGPGHWWATSAYDYSLDVITLLAVIGEQSMADHSQVINVDPSCYLPRLLPAPQAFLKPNRPNSLPHVSVKVIGARNGSLFGSISLFADSLLPESVYDMKKYTFRAVKIEYSKKCTGTGNETGHGTQKLTANKGSPLVWLAYFSFFLSVGILIMTILLHDGMGIFAVTTLSLASSLIGVASKWAPSLTTLNPTNKEINSLPASDVILQNRAGAFVLVKCTEPIARELFAGTHECNYALKSTRAYSVVMSMATVLIMISVIFLGNCRWEVKAAIGGAYILLNLLYWIADMYEPKKFWDLTRYHVTPLPSDEQDWQDNHKKFPDIEAQKNIDQYVDAQWVDNQEGQCFTRVVWQVIYSSGTTAWADKVLPDHNGWKAWLKEAKGKLENKDKTWKAVEAKDRAFAANQVP</sequence>
<dbReference type="EMBL" id="LAEV01000575">
    <property type="protein sequence ID" value="KKA30027.1"/>
    <property type="molecule type" value="Genomic_DNA"/>
</dbReference>
<dbReference type="AlphaFoldDB" id="A0A0F4ZHL3"/>
<proteinExistence type="predicted"/>
<keyword evidence="1" id="KW-1133">Transmembrane helix</keyword>
<feature type="transmembrane region" description="Helical" evidence="1">
    <location>
        <begin position="257"/>
        <end position="277"/>
    </location>
</feature>
<organism evidence="2 3">
    <name type="scientific">Thielaviopsis punctulata</name>
    <dbReference type="NCBI Taxonomy" id="72032"/>
    <lineage>
        <taxon>Eukaryota</taxon>
        <taxon>Fungi</taxon>
        <taxon>Dikarya</taxon>
        <taxon>Ascomycota</taxon>
        <taxon>Pezizomycotina</taxon>
        <taxon>Sordariomycetes</taxon>
        <taxon>Hypocreomycetidae</taxon>
        <taxon>Microascales</taxon>
        <taxon>Ceratocystidaceae</taxon>
        <taxon>Thielaviopsis</taxon>
    </lineage>
</organism>
<comment type="caution">
    <text evidence="2">The sequence shown here is derived from an EMBL/GenBank/DDBJ whole genome shotgun (WGS) entry which is preliminary data.</text>
</comment>
<keyword evidence="1" id="KW-0472">Membrane</keyword>
<reference evidence="2 3" key="1">
    <citation type="submission" date="2015-03" db="EMBL/GenBank/DDBJ databases">
        <authorList>
            <person name="Radwan O."/>
            <person name="Al-Naeli F.A."/>
            <person name="Rendon G.A."/>
            <person name="Fields C."/>
        </authorList>
    </citation>
    <scope>NUCLEOTIDE SEQUENCE [LARGE SCALE GENOMIC DNA]</scope>
    <source>
        <strain evidence="2">CR-DP1</strain>
    </source>
</reference>
<evidence type="ECO:0000313" key="3">
    <source>
        <dbReference type="Proteomes" id="UP000033483"/>
    </source>
</evidence>
<name>A0A0F4ZHL3_9PEZI</name>
<dbReference type="Proteomes" id="UP000033483">
    <property type="component" value="Unassembled WGS sequence"/>
</dbReference>
<feature type="transmembrane region" description="Helical" evidence="1">
    <location>
        <begin position="178"/>
        <end position="198"/>
    </location>
</feature>
<accession>A0A0F4ZHL3</accession>